<accession>A0A9X1XGW5</accession>
<gene>
    <name evidence="1" type="ORF">LCY76_23100</name>
</gene>
<comment type="caution">
    <text evidence="1">The sequence shown here is derived from an EMBL/GenBank/DDBJ whole genome shotgun (WGS) entry which is preliminary data.</text>
</comment>
<evidence type="ECO:0008006" key="3">
    <source>
        <dbReference type="Google" id="ProtNLM"/>
    </source>
</evidence>
<reference evidence="1" key="1">
    <citation type="submission" date="2021-09" db="EMBL/GenBank/DDBJ databases">
        <title>Genome analysis of Fictibacillus sp. KIGAM418 isolated from marine sediment.</title>
        <authorList>
            <person name="Seo M.-J."/>
            <person name="Cho E.-S."/>
            <person name="Hwang C.Y."/>
        </authorList>
    </citation>
    <scope>NUCLEOTIDE SEQUENCE</scope>
    <source>
        <strain evidence="1">KIGAM418</strain>
    </source>
</reference>
<dbReference type="Proteomes" id="UP001139011">
    <property type="component" value="Unassembled WGS sequence"/>
</dbReference>
<keyword evidence="2" id="KW-1185">Reference proteome</keyword>
<proteinExistence type="predicted"/>
<organism evidence="1 2">
    <name type="scientific">Fictibacillus marinisediminis</name>
    <dbReference type="NCBI Taxonomy" id="2878389"/>
    <lineage>
        <taxon>Bacteria</taxon>
        <taxon>Bacillati</taxon>
        <taxon>Bacillota</taxon>
        <taxon>Bacilli</taxon>
        <taxon>Bacillales</taxon>
        <taxon>Fictibacillaceae</taxon>
        <taxon>Fictibacillus</taxon>
    </lineage>
</organism>
<dbReference type="EMBL" id="JAIWJX010000004">
    <property type="protein sequence ID" value="MCK6259463.1"/>
    <property type="molecule type" value="Genomic_DNA"/>
</dbReference>
<sequence length="312" mass="36484">MGLTVNELSMFDLNYLDCSKVQYVSYLKHKGFHVEALYYSCLDTSDEIYEQIINQKKSRWHFDELGFQQEDWPLIGVKKRNVHAESLDPLRYGISRLIEKGEVVFLSVEVFHVPHRHRSYQKERSPHSLMINGMAPDGDFNILDEAAPIFSHFKYPWSLVDQCFSEGTGFRNITFFEEIEKRSTKDIQKEAKHLFNQHLDTFEDSHRLHNHLFEFLVSKEEVDFIDTLQQLSAAYTLLSGSREMFSKFAKFIDMDKVIVETAVASSDASNQIRNTLNKAILRRRLKNEMLSEKVRELVQIEQHLVSLLKAGR</sequence>
<evidence type="ECO:0000313" key="2">
    <source>
        <dbReference type="Proteomes" id="UP001139011"/>
    </source>
</evidence>
<protein>
    <recommendedName>
        <fullName evidence="3">Butirosin biosynthesis protein H N-terminal domain-containing protein</fullName>
    </recommendedName>
</protein>
<name>A0A9X1XGW5_9BACL</name>
<evidence type="ECO:0000313" key="1">
    <source>
        <dbReference type="EMBL" id="MCK6259463.1"/>
    </source>
</evidence>
<dbReference type="AlphaFoldDB" id="A0A9X1XGW5"/>
<dbReference type="RefSeq" id="WP_248254831.1">
    <property type="nucleotide sequence ID" value="NZ_JAIWJX010000004.1"/>
</dbReference>